<accession>A0A4R7J2C8</accession>
<proteinExistence type="predicted"/>
<dbReference type="Pfam" id="PF18862">
    <property type="entry name" value="ApeA_NTD1"/>
    <property type="match status" value="1"/>
</dbReference>
<dbReference type="EMBL" id="SOAW01000002">
    <property type="protein sequence ID" value="TDT31351.1"/>
    <property type="molecule type" value="Genomic_DNA"/>
</dbReference>
<organism evidence="2 3">
    <name type="scientific">Naumannella halotolerans</name>
    <dbReference type="NCBI Taxonomy" id="993414"/>
    <lineage>
        <taxon>Bacteria</taxon>
        <taxon>Bacillati</taxon>
        <taxon>Actinomycetota</taxon>
        <taxon>Actinomycetes</taxon>
        <taxon>Propionibacteriales</taxon>
        <taxon>Propionibacteriaceae</taxon>
        <taxon>Naumannella</taxon>
    </lineage>
</organism>
<protein>
    <recommendedName>
        <fullName evidence="1">ApeA N-terminal domain-containing protein</fullName>
    </recommendedName>
</protein>
<sequence>MGIFWVLTRSDRSTTLNVTDSLPGHARLLTDGIEVRVMVPAGQQDLEQAMREFDRSESLEELWLVGQTEAGMFVLPEVRRSRRQIQLGGSKPSVRTYRGPAAITGANPASLSTKITKLTVEFPNPAWAGLNPVNEKLTVQQATSRRSIDVALRPTDSIDAGKVGSLRLRLTGTWYRSADSRRSSVEITSALKLSVDGRAGSVRDYIDIATRVQDLVSLAYDAFLPATAATVHTPGESASDGLRLWHHSLLDAAQKDPPPAASDAPYFRLKDLDPRSIARWVTLTRQYPDVSHAISVRDRARRGTAARTLQLGAAIELYVTQCRTEGRSRGSTPKWTSKRSKHDTFASALARHAGPAFAEFVGDVDDWGRAFTDTYNGAKHPTSRAASGILNVAAELLLIVTMLNRAGMSRRCSSAFLRHHQIREIGGHVRDLLETVD</sequence>
<comment type="caution">
    <text evidence="2">The sequence shown here is derived from an EMBL/GenBank/DDBJ whole genome shotgun (WGS) entry which is preliminary data.</text>
</comment>
<dbReference type="AlphaFoldDB" id="A0A4R7J2C8"/>
<evidence type="ECO:0000259" key="1">
    <source>
        <dbReference type="Pfam" id="PF18862"/>
    </source>
</evidence>
<dbReference type="InterPro" id="IPR041223">
    <property type="entry name" value="ApeA_NTD"/>
</dbReference>
<reference evidence="2 3" key="1">
    <citation type="submission" date="2019-03" db="EMBL/GenBank/DDBJ databases">
        <title>Genomic Encyclopedia of Archaeal and Bacterial Type Strains, Phase II (KMG-II): from individual species to whole genera.</title>
        <authorList>
            <person name="Goeker M."/>
        </authorList>
    </citation>
    <scope>NUCLEOTIDE SEQUENCE [LARGE SCALE GENOMIC DNA]</scope>
    <source>
        <strain evidence="2 3">DSM 24323</strain>
    </source>
</reference>
<dbReference type="Proteomes" id="UP000295371">
    <property type="component" value="Unassembled WGS sequence"/>
</dbReference>
<evidence type="ECO:0000313" key="2">
    <source>
        <dbReference type="EMBL" id="TDT31351.1"/>
    </source>
</evidence>
<name>A0A4R7J2C8_9ACTN</name>
<feature type="domain" description="ApeA N-terminal" evidence="1">
    <location>
        <begin position="64"/>
        <end position="272"/>
    </location>
</feature>
<evidence type="ECO:0000313" key="3">
    <source>
        <dbReference type="Proteomes" id="UP000295371"/>
    </source>
</evidence>
<keyword evidence="3" id="KW-1185">Reference proteome</keyword>
<gene>
    <name evidence="2" type="ORF">CLV29_2770</name>
</gene>